<proteinExistence type="predicted"/>
<comment type="caution">
    <text evidence="3">The sequence shown here is derived from an EMBL/GenBank/DDBJ whole genome shotgun (WGS) entry which is preliminary data.</text>
</comment>
<feature type="region of interest" description="Disordered" evidence="1">
    <location>
        <begin position="1"/>
        <end position="88"/>
    </location>
</feature>
<dbReference type="Gene3D" id="1.10.472.80">
    <property type="entry name" value="Ypt/Rab-GAP domain of gyp1p, domain 3"/>
    <property type="match status" value="1"/>
</dbReference>
<dbReference type="Pfam" id="PF00566">
    <property type="entry name" value="RabGAP-TBC"/>
    <property type="match status" value="1"/>
</dbReference>
<evidence type="ECO:0000256" key="1">
    <source>
        <dbReference type="SAM" id="MobiDB-lite"/>
    </source>
</evidence>
<dbReference type="InterPro" id="IPR050302">
    <property type="entry name" value="Rab_GAP_TBC_domain"/>
</dbReference>
<dbReference type="PANTHER" id="PTHR47219">
    <property type="entry name" value="RAB GTPASE-ACTIVATING PROTEIN 1-LIKE"/>
    <property type="match status" value="1"/>
</dbReference>
<dbReference type="FunFam" id="1.10.8.270:FF:000016">
    <property type="entry name" value="TBC1 domain family member 2A"/>
    <property type="match status" value="1"/>
</dbReference>
<dbReference type="GO" id="GO:0005096">
    <property type="term" value="F:GTPase activator activity"/>
    <property type="evidence" value="ECO:0007669"/>
    <property type="project" value="TreeGrafter"/>
</dbReference>
<dbReference type="SUPFAM" id="SSF47923">
    <property type="entry name" value="Ypt/Rab-GAP domain of gyp1p"/>
    <property type="match status" value="2"/>
</dbReference>
<sequence>MTTPESGKTKTTTKTISSSTRAVENPQKGISSKEIKHSNNLTSSHTKSNLQTSQKTESKHPSPSRNENMGSFPSRPSKIPKPSSTRRISVKTAASPLELHSLPENTNLLQNKARVHSASKIPRLKHRVVPSSIETAKSESKTTNVNTDYSFHVVGEDSSQMTSCTSLEQTSNNGNMSSIKNNNITTQNEALSSLLSSSLTVSHSHQINSYEPSPFDFIEAPIADSNNNHQISLLETVEDIIQNNLIQPPEQQQPIEMISSDDSSELNLEESQVTTQQTQQNSQVITINDFPMYSDIFNLSKQGKDKELFKYLADLSQMTSLLASTNGEAQKSTSTQDEDSLYEEAYNKFMNKGVFARLIVKPHIKTLKAIDPETGNTALHIALLSNQTTTASLLCKCRRSDSPSTSTNLSENGQTDTDFMNIDQYNFNKETPLHIATLKNFSNIAHVLVLNGSKAFNIPDANGWTALQLAAIYEREQIAHSMCEYGGDICEMYGDSISRMVNVDEMKNIESKPSDRYGFFVENPQNKWTITDKEGHSITEYVSIDPVKQPSLFHELHKRRMKEESRLKKWKSMFAEIKEKHAKGDLEYLPRKFKERVRKGIPNDVRGEAWLYLTHGHILKKNNEGEYSRLKKMPLSTKDAKQIDVDIKREFREHRLFAYRYGKHQVCLFNLLRAYCNYNTRLGYTQGMSSIAAMLLMYMNEEDAFWTFCSIMESDHYNMQEMYFAGLPGVYKATYVFSHILSKRMKKFMKIFENNEHGIRLDAFCTRWYMLNMLTQIHFDIAVLVWDLFLSEGNKVIHSVAVAFMRLFKRQLNKSKCDESAMLLNHLIDADFDLEKLMRKTLKSKIKEKTIRALELEYEQKQK</sequence>
<dbReference type="GeneID" id="68093309"/>
<gene>
    <name evidence="3" type="ORF">C9374_000853</name>
</gene>
<evidence type="ECO:0000259" key="2">
    <source>
        <dbReference type="PROSITE" id="PS50086"/>
    </source>
</evidence>
<keyword evidence="4" id="KW-1185">Reference proteome</keyword>
<dbReference type="SMART" id="SM00164">
    <property type="entry name" value="TBC"/>
    <property type="match status" value="1"/>
</dbReference>
<dbReference type="PROSITE" id="PS50086">
    <property type="entry name" value="TBC_RABGAP"/>
    <property type="match status" value="1"/>
</dbReference>
<dbReference type="AlphaFoldDB" id="A0AA88GYJ2"/>
<dbReference type="InterPro" id="IPR035969">
    <property type="entry name" value="Rab-GAP_TBC_sf"/>
</dbReference>
<dbReference type="InterPro" id="IPR000195">
    <property type="entry name" value="Rab-GAP-TBC_dom"/>
</dbReference>
<feature type="compositionally biased region" description="Polar residues" evidence="1">
    <location>
        <begin position="38"/>
        <end position="71"/>
    </location>
</feature>
<dbReference type="Gene3D" id="1.10.8.270">
    <property type="entry name" value="putative rabgap domain of human tbc1 domain family member 14 like domains"/>
    <property type="match status" value="1"/>
</dbReference>
<dbReference type="Gene3D" id="1.25.40.20">
    <property type="entry name" value="Ankyrin repeat-containing domain"/>
    <property type="match status" value="1"/>
</dbReference>
<dbReference type="RefSeq" id="XP_044551995.1">
    <property type="nucleotide sequence ID" value="XM_044698616.1"/>
</dbReference>
<evidence type="ECO:0000313" key="4">
    <source>
        <dbReference type="Proteomes" id="UP000816034"/>
    </source>
</evidence>
<feature type="compositionally biased region" description="Low complexity" evidence="1">
    <location>
        <begin position="73"/>
        <end position="87"/>
    </location>
</feature>
<dbReference type="Proteomes" id="UP000816034">
    <property type="component" value="Unassembled WGS sequence"/>
</dbReference>
<dbReference type="InterPro" id="IPR002110">
    <property type="entry name" value="Ankyrin_rpt"/>
</dbReference>
<name>A0AA88GYJ2_NAELO</name>
<protein>
    <recommendedName>
        <fullName evidence="2">Rab-GAP TBC domain-containing protein</fullName>
    </recommendedName>
</protein>
<dbReference type="Pfam" id="PF12796">
    <property type="entry name" value="Ank_2"/>
    <property type="match status" value="1"/>
</dbReference>
<dbReference type="Gene3D" id="1.10.10.750">
    <property type="entry name" value="Ypt/Rab-GAP domain of gyp1p, domain 1"/>
    <property type="match status" value="1"/>
</dbReference>
<dbReference type="SUPFAM" id="SSF48403">
    <property type="entry name" value="Ankyrin repeat"/>
    <property type="match status" value="1"/>
</dbReference>
<accession>A0AA88GYJ2</accession>
<dbReference type="SMART" id="SM00248">
    <property type="entry name" value="ANK"/>
    <property type="match status" value="3"/>
</dbReference>
<dbReference type="GO" id="GO:0031267">
    <property type="term" value="F:small GTPase binding"/>
    <property type="evidence" value="ECO:0007669"/>
    <property type="project" value="TreeGrafter"/>
</dbReference>
<reference evidence="3 4" key="1">
    <citation type="journal article" date="2018" name="BMC Genomics">
        <title>The genome of Naegleria lovaniensis, the basis for a comparative approach to unravel pathogenicity factors of the human pathogenic amoeba N. fowleri.</title>
        <authorList>
            <person name="Liechti N."/>
            <person name="Schurch N."/>
            <person name="Bruggmann R."/>
            <person name="Wittwer M."/>
        </authorList>
    </citation>
    <scope>NUCLEOTIDE SEQUENCE [LARGE SCALE GENOMIC DNA]</scope>
    <source>
        <strain evidence="3 4">ATCC 30569</strain>
    </source>
</reference>
<dbReference type="EMBL" id="PYSW02000011">
    <property type="protein sequence ID" value="KAG2388003.1"/>
    <property type="molecule type" value="Genomic_DNA"/>
</dbReference>
<dbReference type="InterPro" id="IPR036770">
    <property type="entry name" value="Ankyrin_rpt-contain_sf"/>
</dbReference>
<dbReference type="PANTHER" id="PTHR47219:SF9">
    <property type="entry name" value="GTPASE ACTIVATING PROTEIN AND CENTROSOME-ASSOCIATED, ISOFORM B"/>
    <property type="match status" value="1"/>
</dbReference>
<evidence type="ECO:0000313" key="3">
    <source>
        <dbReference type="EMBL" id="KAG2388003.1"/>
    </source>
</evidence>
<feature type="domain" description="Rab-GAP TBC" evidence="2">
    <location>
        <begin position="600"/>
        <end position="793"/>
    </location>
</feature>
<feature type="compositionally biased region" description="Low complexity" evidence="1">
    <location>
        <begin position="1"/>
        <end position="20"/>
    </location>
</feature>
<organism evidence="3 4">
    <name type="scientific">Naegleria lovaniensis</name>
    <name type="common">Amoeba</name>
    <dbReference type="NCBI Taxonomy" id="51637"/>
    <lineage>
        <taxon>Eukaryota</taxon>
        <taxon>Discoba</taxon>
        <taxon>Heterolobosea</taxon>
        <taxon>Tetramitia</taxon>
        <taxon>Eutetramitia</taxon>
        <taxon>Vahlkampfiidae</taxon>
        <taxon>Naegleria</taxon>
    </lineage>
</organism>